<feature type="chain" id="PRO_5045591043" description="COBRA-like protein" evidence="6">
    <location>
        <begin position="33"/>
        <end position="469"/>
    </location>
</feature>
<feature type="transmembrane region" description="Helical" evidence="5">
    <location>
        <begin position="450"/>
        <end position="468"/>
    </location>
</feature>
<accession>A0ABP0XE93</accession>
<dbReference type="EMBL" id="OZ020103">
    <property type="protein sequence ID" value="CAK9277434.1"/>
    <property type="molecule type" value="Genomic_DNA"/>
</dbReference>
<gene>
    <name evidence="8" type="ORF">CSSPJE1EN1_LOCUS22912</name>
</gene>
<dbReference type="InterPro" id="IPR006918">
    <property type="entry name" value="COBRA_pln"/>
</dbReference>
<keyword evidence="5" id="KW-1133">Transmembrane helix</keyword>
<keyword evidence="5" id="KW-0472">Membrane</keyword>
<proteinExistence type="inferred from homology"/>
<protein>
    <recommendedName>
        <fullName evidence="4">COBRA-like protein</fullName>
    </recommendedName>
</protein>
<evidence type="ECO:0000256" key="4">
    <source>
        <dbReference type="PIRNR" id="PIRNR038122"/>
    </source>
</evidence>
<evidence type="ECO:0000256" key="3">
    <source>
        <dbReference type="ARBA" id="ARBA00023180"/>
    </source>
</evidence>
<dbReference type="Pfam" id="PF25079">
    <property type="entry name" value="COB_C"/>
    <property type="match status" value="1"/>
</dbReference>
<evidence type="ECO:0000256" key="5">
    <source>
        <dbReference type="SAM" id="Phobius"/>
    </source>
</evidence>
<keyword evidence="5" id="KW-0812">Transmembrane</keyword>
<evidence type="ECO:0000259" key="7">
    <source>
        <dbReference type="Pfam" id="PF25079"/>
    </source>
</evidence>
<evidence type="ECO:0000256" key="6">
    <source>
        <dbReference type="SAM" id="SignalP"/>
    </source>
</evidence>
<evidence type="ECO:0000256" key="2">
    <source>
        <dbReference type="ARBA" id="ARBA00022729"/>
    </source>
</evidence>
<dbReference type="InterPro" id="IPR056900">
    <property type="entry name" value="COB_C"/>
</dbReference>
<reference evidence="8" key="1">
    <citation type="submission" date="2024-02" db="EMBL/GenBank/DDBJ databases">
        <authorList>
            <consortium name="ELIXIR-Norway"/>
            <consortium name="Elixir Norway"/>
        </authorList>
    </citation>
    <scope>NUCLEOTIDE SEQUENCE</scope>
</reference>
<feature type="signal peptide" evidence="6">
    <location>
        <begin position="1"/>
        <end position="32"/>
    </location>
</feature>
<keyword evidence="2 6" id="KW-0732">Signal</keyword>
<evidence type="ECO:0000313" key="8">
    <source>
        <dbReference type="EMBL" id="CAK9277434.1"/>
    </source>
</evidence>
<evidence type="ECO:0000313" key="9">
    <source>
        <dbReference type="Proteomes" id="UP001497444"/>
    </source>
</evidence>
<dbReference type="PIRSF" id="PIRSF038122">
    <property type="entry name" value="COBRA"/>
    <property type="match status" value="1"/>
</dbReference>
<dbReference type="PANTHER" id="PTHR31673">
    <property type="entry name" value="PROTEIN COBRA"/>
    <property type="match status" value="1"/>
</dbReference>
<evidence type="ECO:0000256" key="1">
    <source>
        <dbReference type="ARBA" id="ARBA00005507"/>
    </source>
</evidence>
<keyword evidence="9" id="KW-1185">Reference proteome</keyword>
<comment type="similarity">
    <text evidence="1 4">Belongs to the COBRA family.</text>
</comment>
<organism evidence="8 9">
    <name type="scientific">Sphagnum jensenii</name>
    <dbReference type="NCBI Taxonomy" id="128206"/>
    <lineage>
        <taxon>Eukaryota</taxon>
        <taxon>Viridiplantae</taxon>
        <taxon>Streptophyta</taxon>
        <taxon>Embryophyta</taxon>
        <taxon>Bryophyta</taxon>
        <taxon>Sphagnophytina</taxon>
        <taxon>Sphagnopsida</taxon>
        <taxon>Sphagnales</taxon>
        <taxon>Sphagnaceae</taxon>
        <taxon>Sphagnum</taxon>
    </lineage>
</organism>
<feature type="domain" description="COBRA C-terminal" evidence="7">
    <location>
        <begin position="229"/>
        <end position="434"/>
    </location>
</feature>
<dbReference type="Proteomes" id="UP001497444">
    <property type="component" value="Chromosome 8"/>
</dbReference>
<keyword evidence="3" id="KW-0325">Glycoprotein</keyword>
<dbReference type="PANTHER" id="PTHR31673:SF3">
    <property type="entry name" value="COBRA-LIKE PROTEIN 4"/>
    <property type="match status" value="1"/>
</dbReference>
<name>A0ABP0XE93_9BRYO</name>
<sequence>MKNITSCSGDLKSYTFLVQALILLCALQTAEGYDPLDPNGNITIKWDVTGWTGDGYVATVTMFNWQQYRHVSPPGWKLGWSWAKKEIIWTMLGAETVLQGDCAQYRTDPLPHCCAPTPVVVDLLPDVEDSLRVANCCKGGVLQAFAQDPAQALAVLQITVGNSGNTNKTVALPHNFTLLSPGPGYTCGPAVHVPKSLFPSADGRRWTEALMTWNVTCTYSQFLAQRAPSCCVSFSAFYDDTIVPCPTCSCACLTNSTTPIITTPKTLTNSQTCVDPNTPFSEIPAILNPVGTGANMPDVLYCTQDMCPVKIHWHVYINYEEYWRVKLTVTNRDFSKNFTDWNVVAQHPNFDNFTEAFSFSYKPLNPYGSYTNDTAMFWGLPYYNQMLLQAGPEGNVQSDLLFGKDAKFTLSNGWAFPSRIYFNGDDCVLPEPQSFPTLPSSSHRAGSTPMTVIVSTHFFLMFYLYLMLA</sequence>
<dbReference type="Pfam" id="PF04833">
    <property type="entry name" value="COBRA"/>
    <property type="match status" value="1"/>
</dbReference>